<sequence length="122" mass="12582">MGPNAVAQARETVTEALSTAGVPARSAFADTAVLVVSELVTNVLRHATRSPVMDVGTALDAGQLVITVVDTDPRLPDLTPDDPGAGLRMVAELAGTYGGDVSAEPAHGHDGKVVRVRFRIPS</sequence>
<keyword evidence="1" id="KW-0723">Serine/threonine-protein kinase</keyword>
<dbReference type="PANTHER" id="PTHR35526">
    <property type="entry name" value="ANTI-SIGMA-F FACTOR RSBW-RELATED"/>
    <property type="match status" value="1"/>
</dbReference>
<dbReference type="Proteomes" id="UP000053923">
    <property type="component" value="Unassembled WGS sequence"/>
</dbReference>
<dbReference type="CDD" id="cd16936">
    <property type="entry name" value="HATPase_RsbW-like"/>
    <property type="match status" value="1"/>
</dbReference>
<evidence type="ECO:0000259" key="2">
    <source>
        <dbReference type="Pfam" id="PF13581"/>
    </source>
</evidence>
<accession>A0A0X3USF5</accession>
<dbReference type="AlphaFoldDB" id="A0A0X3USF5"/>
<evidence type="ECO:0000313" key="4">
    <source>
        <dbReference type="Proteomes" id="UP000053923"/>
    </source>
</evidence>
<dbReference type="PANTHER" id="PTHR35526:SF3">
    <property type="entry name" value="ANTI-SIGMA-F FACTOR RSBW"/>
    <property type="match status" value="1"/>
</dbReference>
<dbReference type="InterPro" id="IPR036890">
    <property type="entry name" value="HATPase_C_sf"/>
</dbReference>
<keyword evidence="1" id="KW-0808">Transferase</keyword>
<reference evidence="4" key="1">
    <citation type="submission" date="2015-10" db="EMBL/GenBank/DDBJ databases">
        <authorList>
            <person name="Ju K.-S."/>
            <person name="Doroghazi J.R."/>
            <person name="Metcalf W.W."/>
        </authorList>
    </citation>
    <scope>NUCLEOTIDE SEQUENCE [LARGE SCALE GENOMIC DNA]</scope>
    <source>
        <strain evidence="4">NRRL 3151</strain>
    </source>
</reference>
<keyword evidence="1" id="KW-0418">Kinase</keyword>
<proteinExistence type="predicted"/>
<dbReference type="EMBL" id="LLZG01000153">
    <property type="protein sequence ID" value="KUL35503.1"/>
    <property type="molecule type" value="Genomic_DNA"/>
</dbReference>
<dbReference type="InterPro" id="IPR003594">
    <property type="entry name" value="HATPase_dom"/>
</dbReference>
<dbReference type="SUPFAM" id="SSF55874">
    <property type="entry name" value="ATPase domain of HSP90 chaperone/DNA topoisomerase II/histidine kinase"/>
    <property type="match status" value="1"/>
</dbReference>
<comment type="caution">
    <text evidence="3">The sequence shown here is derived from an EMBL/GenBank/DDBJ whole genome shotgun (WGS) entry which is preliminary data.</text>
</comment>
<dbReference type="Gene3D" id="3.30.565.10">
    <property type="entry name" value="Histidine kinase-like ATPase, C-terminal domain"/>
    <property type="match status" value="1"/>
</dbReference>
<organism evidence="3 4">
    <name type="scientific">Streptomyces regalis</name>
    <dbReference type="NCBI Taxonomy" id="68262"/>
    <lineage>
        <taxon>Bacteria</taxon>
        <taxon>Bacillati</taxon>
        <taxon>Actinomycetota</taxon>
        <taxon>Actinomycetes</taxon>
        <taxon>Kitasatosporales</taxon>
        <taxon>Streptomycetaceae</taxon>
        <taxon>Streptomyces</taxon>
    </lineage>
</organism>
<dbReference type="InterPro" id="IPR050267">
    <property type="entry name" value="Anti-sigma-factor_SerPK"/>
</dbReference>
<keyword evidence="4" id="KW-1185">Reference proteome</keyword>
<dbReference type="Pfam" id="PF13581">
    <property type="entry name" value="HATPase_c_2"/>
    <property type="match status" value="1"/>
</dbReference>
<feature type="domain" description="Histidine kinase/HSP90-like ATPase" evidence="2">
    <location>
        <begin position="3"/>
        <end position="117"/>
    </location>
</feature>
<gene>
    <name evidence="3" type="ORF">ADL12_19985</name>
</gene>
<protein>
    <recommendedName>
        <fullName evidence="2">Histidine kinase/HSP90-like ATPase domain-containing protein</fullName>
    </recommendedName>
</protein>
<dbReference type="GO" id="GO:0004674">
    <property type="term" value="F:protein serine/threonine kinase activity"/>
    <property type="evidence" value="ECO:0007669"/>
    <property type="project" value="UniProtKB-KW"/>
</dbReference>
<name>A0A0X3USF5_9ACTN</name>
<evidence type="ECO:0000313" key="3">
    <source>
        <dbReference type="EMBL" id="KUL35503.1"/>
    </source>
</evidence>
<evidence type="ECO:0000256" key="1">
    <source>
        <dbReference type="ARBA" id="ARBA00022527"/>
    </source>
</evidence>